<comment type="similarity">
    <text evidence="2 10">Belongs to the transketolase family. DXPS subfamily.</text>
</comment>
<dbReference type="InterPro" id="IPR005477">
    <property type="entry name" value="Dxylulose-5-P_synthase"/>
</dbReference>
<dbReference type="GO" id="GO:0009228">
    <property type="term" value="P:thiamine biosynthetic process"/>
    <property type="evidence" value="ECO:0007669"/>
    <property type="project" value="UniProtKB-UniRule"/>
</dbReference>
<evidence type="ECO:0000256" key="3">
    <source>
        <dbReference type="ARBA" id="ARBA00011738"/>
    </source>
</evidence>
<dbReference type="EMBL" id="CP020921">
    <property type="protein sequence ID" value="AWB10216.1"/>
    <property type="molecule type" value="Genomic_DNA"/>
</dbReference>
<dbReference type="GO" id="GO:0000287">
    <property type="term" value="F:magnesium ion binding"/>
    <property type="evidence" value="ECO:0007669"/>
    <property type="project" value="UniProtKB-UniRule"/>
</dbReference>
<dbReference type="EC" id="2.2.1.7" evidence="10"/>
<dbReference type="Gene3D" id="3.40.50.920">
    <property type="match status" value="1"/>
</dbReference>
<feature type="binding site" evidence="10">
    <location>
        <begin position="146"/>
        <end position="147"/>
    </location>
    <ligand>
        <name>thiamine diphosphate</name>
        <dbReference type="ChEBI" id="CHEBI:58937"/>
    </ligand>
</feature>
<evidence type="ECO:0000256" key="10">
    <source>
        <dbReference type="HAMAP-Rule" id="MF_00315"/>
    </source>
</evidence>
<feature type="binding site" evidence="10">
    <location>
        <begin position="114"/>
        <end position="116"/>
    </location>
    <ligand>
        <name>thiamine diphosphate</name>
        <dbReference type="ChEBI" id="CHEBI:58937"/>
    </ligand>
</feature>
<reference evidence="12 13" key="1">
    <citation type="submission" date="2017-04" db="EMBL/GenBank/DDBJ databases">
        <title>Genomic insights into metabolism of Thermodesulfobium acidiphilum.</title>
        <authorList>
            <person name="Toshchakov S.V."/>
            <person name="Frolov E.N."/>
            <person name="Kublanov I.V."/>
            <person name="Samarov N.I."/>
            <person name="Novikov A."/>
            <person name="Lebedinsky A.V."/>
            <person name="Bonch-Osmolovskaya E.A."/>
            <person name="Chernyh N.A."/>
        </authorList>
    </citation>
    <scope>NUCLEOTIDE SEQUENCE [LARGE SCALE GENOMIC DNA]</scope>
    <source>
        <strain evidence="12 13">3127-1</strain>
    </source>
</reference>
<comment type="catalytic activity">
    <reaction evidence="10">
        <text>D-glyceraldehyde 3-phosphate + pyruvate + H(+) = 1-deoxy-D-xylulose 5-phosphate + CO2</text>
        <dbReference type="Rhea" id="RHEA:12605"/>
        <dbReference type="ChEBI" id="CHEBI:15361"/>
        <dbReference type="ChEBI" id="CHEBI:15378"/>
        <dbReference type="ChEBI" id="CHEBI:16526"/>
        <dbReference type="ChEBI" id="CHEBI:57792"/>
        <dbReference type="ChEBI" id="CHEBI:59776"/>
        <dbReference type="EC" id="2.2.1.7"/>
    </reaction>
</comment>
<feature type="binding site" evidence="10">
    <location>
        <position position="284"/>
    </location>
    <ligand>
        <name>thiamine diphosphate</name>
        <dbReference type="ChEBI" id="CHEBI:58937"/>
    </ligand>
</feature>
<keyword evidence="8 10" id="KW-0786">Thiamine pyrophosphate</keyword>
<dbReference type="CDD" id="cd07033">
    <property type="entry name" value="TPP_PYR_DXS_TK_like"/>
    <property type="match status" value="1"/>
</dbReference>
<dbReference type="InterPro" id="IPR009014">
    <property type="entry name" value="Transketo_C/PFOR_II"/>
</dbReference>
<evidence type="ECO:0000256" key="1">
    <source>
        <dbReference type="ARBA" id="ARBA00004980"/>
    </source>
</evidence>
<evidence type="ECO:0000256" key="6">
    <source>
        <dbReference type="ARBA" id="ARBA00022842"/>
    </source>
</evidence>
<proteinExistence type="inferred from homology"/>
<dbReference type="PANTHER" id="PTHR43322">
    <property type="entry name" value="1-D-DEOXYXYLULOSE 5-PHOSPHATE SYNTHASE-RELATED"/>
    <property type="match status" value="1"/>
</dbReference>
<dbReference type="Gene3D" id="3.40.50.970">
    <property type="match status" value="2"/>
</dbReference>
<evidence type="ECO:0000256" key="4">
    <source>
        <dbReference type="ARBA" id="ARBA00022679"/>
    </source>
</evidence>
<dbReference type="PANTHER" id="PTHR43322:SF5">
    <property type="entry name" value="1-DEOXY-D-XYLULOSE-5-PHOSPHATE SYNTHASE, CHLOROPLASTIC"/>
    <property type="match status" value="1"/>
</dbReference>
<dbReference type="GO" id="GO:0005829">
    <property type="term" value="C:cytosol"/>
    <property type="evidence" value="ECO:0007669"/>
    <property type="project" value="TreeGrafter"/>
</dbReference>
<comment type="pathway">
    <text evidence="1 10">Metabolic intermediate biosynthesis; 1-deoxy-D-xylulose 5-phosphate biosynthesis; 1-deoxy-D-xylulose 5-phosphate from D-glyceraldehyde 3-phosphate and pyruvate: step 1/1.</text>
</comment>
<dbReference type="GO" id="GO:0008661">
    <property type="term" value="F:1-deoxy-D-xylulose-5-phosphate synthase activity"/>
    <property type="evidence" value="ECO:0007669"/>
    <property type="project" value="UniProtKB-UniRule"/>
</dbReference>
<dbReference type="GO" id="GO:0019288">
    <property type="term" value="P:isopentenyl diphosphate biosynthetic process, methylerythritol 4-phosphate pathway"/>
    <property type="evidence" value="ECO:0007669"/>
    <property type="project" value="TreeGrafter"/>
</dbReference>
<dbReference type="Proteomes" id="UP000244792">
    <property type="component" value="Chromosome"/>
</dbReference>
<accession>A0A2R4W0G8</accession>
<keyword evidence="13" id="KW-1185">Reference proteome</keyword>
<keyword evidence="7 10" id="KW-0784">Thiamine biosynthesis</keyword>
<dbReference type="InterPro" id="IPR029061">
    <property type="entry name" value="THDP-binding"/>
</dbReference>
<comment type="cofactor">
    <cofactor evidence="10">
        <name>Mg(2+)</name>
        <dbReference type="ChEBI" id="CHEBI:18420"/>
    </cofactor>
    <text evidence="10">Binds 1 Mg(2+) ion per subunit.</text>
</comment>
<feature type="binding site" evidence="10">
    <location>
        <position position="145"/>
    </location>
    <ligand>
        <name>Mg(2+)</name>
        <dbReference type="ChEBI" id="CHEBI:18420"/>
    </ligand>
</feature>
<dbReference type="Pfam" id="PF02779">
    <property type="entry name" value="Transket_pyr"/>
    <property type="match status" value="1"/>
</dbReference>
<keyword evidence="4 10" id="KW-0808">Transferase</keyword>
<protein>
    <recommendedName>
        <fullName evidence="10">1-deoxy-D-xylulose-5-phosphate synthase</fullName>
        <ecNumber evidence="10">2.2.1.7</ecNumber>
    </recommendedName>
    <alternativeName>
        <fullName evidence="10">1-deoxyxylulose-5-phosphate synthase</fullName>
        <shortName evidence="10">DXP synthase</shortName>
        <shortName evidence="10">DXPS</shortName>
    </alternativeName>
</protein>
<dbReference type="SUPFAM" id="SSF52922">
    <property type="entry name" value="TK C-terminal domain-like"/>
    <property type="match status" value="1"/>
</dbReference>
<dbReference type="NCBIfam" id="NF003933">
    <property type="entry name" value="PRK05444.2-2"/>
    <property type="match status" value="1"/>
</dbReference>
<dbReference type="GO" id="GO:0016114">
    <property type="term" value="P:terpenoid biosynthetic process"/>
    <property type="evidence" value="ECO:0007669"/>
    <property type="project" value="UniProtKB-UniRule"/>
</dbReference>
<dbReference type="HAMAP" id="MF_00315">
    <property type="entry name" value="DXP_synth"/>
    <property type="match status" value="1"/>
</dbReference>
<dbReference type="InterPro" id="IPR033248">
    <property type="entry name" value="Transketolase_C"/>
</dbReference>
<dbReference type="Pfam" id="PF02780">
    <property type="entry name" value="Transketolase_C"/>
    <property type="match status" value="1"/>
</dbReference>
<name>A0A2R4W0G8_THEAF</name>
<gene>
    <name evidence="10" type="primary">dxs</name>
    <name evidence="12" type="ORF">TDSAC_0859</name>
</gene>
<feature type="domain" description="Transketolase-like pyrimidine-binding" evidence="11">
    <location>
        <begin position="312"/>
        <end position="476"/>
    </location>
</feature>
<comment type="function">
    <text evidence="10">Catalyzes the acyloin condensation reaction between C atoms 2 and 3 of pyruvate and glyceraldehyde 3-phosphate to yield 1-deoxy-D-xylulose-5-phosphate (DXP).</text>
</comment>
<evidence type="ECO:0000256" key="7">
    <source>
        <dbReference type="ARBA" id="ARBA00022977"/>
    </source>
</evidence>
<dbReference type="AlphaFoldDB" id="A0A2R4W0G8"/>
<dbReference type="SUPFAM" id="SSF52518">
    <property type="entry name" value="Thiamin diphosphate-binding fold (THDP-binding)"/>
    <property type="match status" value="1"/>
</dbReference>
<dbReference type="GO" id="GO:0030976">
    <property type="term" value="F:thiamine pyrophosphate binding"/>
    <property type="evidence" value="ECO:0007669"/>
    <property type="project" value="UniProtKB-UniRule"/>
</dbReference>
<organism evidence="12 13">
    <name type="scientific">Thermodesulfobium acidiphilum</name>
    <dbReference type="NCBI Taxonomy" id="1794699"/>
    <lineage>
        <taxon>Bacteria</taxon>
        <taxon>Pseudomonadati</taxon>
        <taxon>Thermodesulfobiota</taxon>
        <taxon>Thermodesulfobiia</taxon>
        <taxon>Thermodesulfobiales</taxon>
        <taxon>Thermodesulfobiaceae</taxon>
        <taxon>Thermodesulfobium</taxon>
    </lineage>
</organism>
<dbReference type="PROSITE" id="PS00801">
    <property type="entry name" value="TRANSKETOLASE_1"/>
    <property type="match status" value="1"/>
</dbReference>
<feature type="binding site" evidence="10">
    <location>
        <position position="363"/>
    </location>
    <ligand>
        <name>thiamine diphosphate</name>
        <dbReference type="ChEBI" id="CHEBI:58937"/>
    </ligand>
</feature>
<dbReference type="UniPathway" id="UPA00064">
    <property type="reaction ID" value="UER00091"/>
</dbReference>
<evidence type="ECO:0000256" key="8">
    <source>
        <dbReference type="ARBA" id="ARBA00023052"/>
    </source>
</evidence>
<dbReference type="RefSeq" id="WP_199919922.1">
    <property type="nucleotide sequence ID" value="NZ_CP020921.1"/>
</dbReference>
<keyword evidence="9 10" id="KW-0414">Isoprene biosynthesis</keyword>
<dbReference type="CDD" id="cd02007">
    <property type="entry name" value="TPP_DXS"/>
    <property type="match status" value="1"/>
</dbReference>
<comment type="cofactor">
    <cofactor evidence="10">
        <name>thiamine diphosphate</name>
        <dbReference type="ChEBI" id="CHEBI:58937"/>
    </cofactor>
    <text evidence="10">Binds 1 thiamine pyrophosphate per subunit.</text>
</comment>
<sequence length="633" mass="70637">MEILNNLKDPKDVSKLNIDEKLKLAKEIRKTIIKTVSKNGGHLSSNLGVVELTIALLSKLDLSKDFVIFDVGHQIYPYKLLTNRFDKFSTLRQFNGISGFPKREESPYDFFGTGHAGTSISAALGACIGKGLLNKEGRVVAIIGDGAMTCGMALEAFNYLGHTKSDLTVILNHNEMSISPNVGALARTLLELRTHPFYKNFKLTIETLSNRLPNGKTFLDFALRFRDAFKEVLIGKCFFEELGINYYGPIDGHNIKLLEYTIERTLNHPGPKVLHVVTKKGYGYKKSEENPTFYHSAPKFEISTGKSISKDISFTKIFSEEIVEIAKNDKNVVAITAAMPDGTGLTKFANEFPERFFDVGIAEQHAVTFAAGLSTQGLKPVVAIYSTFLQRAYDQVIHDVALQNLPVVFVLDRSGLCGPDGPTHHGAFDISFLLPIPNLHIFVPSDEIDLKNMLRHSIDLNKPAVIRYPKGKIIGKRNSASIDFEEPESINKGNKIAVLSIGPICWRCLDMIEKNNLTKEVSIFAFKKIKPWTEKTVKFFREILETHQKVITVEENSAIGGFGSYCLSVASKLGLADKFLDVLGFPDYFMPHGDNESILKQIGLDEENILKYIDSFLNPEKTTKKLENIAKKF</sequence>
<comment type="subunit">
    <text evidence="3 10">Homodimer.</text>
</comment>
<evidence type="ECO:0000313" key="13">
    <source>
        <dbReference type="Proteomes" id="UP000244792"/>
    </source>
</evidence>
<keyword evidence="5 10" id="KW-0479">Metal-binding</keyword>
<dbReference type="InterPro" id="IPR005475">
    <property type="entry name" value="Transketolase-like_Pyr-bd"/>
</dbReference>
<evidence type="ECO:0000256" key="9">
    <source>
        <dbReference type="ARBA" id="ARBA00023229"/>
    </source>
</evidence>
<dbReference type="InterPro" id="IPR049557">
    <property type="entry name" value="Transketolase_CS"/>
</dbReference>
<dbReference type="Pfam" id="PF13292">
    <property type="entry name" value="DXP_synthase_N"/>
    <property type="match status" value="1"/>
</dbReference>
<evidence type="ECO:0000256" key="2">
    <source>
        <dbReference type="ARBA" id="ARBA00011081"/>
    </source>
</evidence>
<feature type="binding site" evidence="10">
    <location>
        <position position="174"/>
    </location>
    <ligand>
        <name>Mg(2+)</name>
        <dbReference type="ChEBI" id="CHEBI:18420"/>
    </ligand>
</feature>
<evidence type="ECO:0000259" key="11">
    <source>
        <dbReference type="SMART" id="SM00861"/>
    </source>
</evidence>
<dbReference type="NCBIfam" id="TIGR00204">
    <property type="entry name" value="dxs"/>
    <property type="match status" value="1"/>
</dbReference>
<dbReference type="SMART" id="SM00861">
    <property type="entry name" value="Transket_pyr"/>
    <property type="match status" value="1"/>
</dbReference>
<dbReference type="FunFam" id="3.40.50.970:FF:000005">
    <property type="entry name" value="1-deoxy-D-xylulose-5-phosphate synthase"/>
    <property type="match status" value="1"/>
</dbReference>
<feature type="binding site" evidence="10">
    <location>
        <position position="73"/>
    </location>
    <ligand>
        <name>thiamine diphosphate</name>
        <dbReference type="ChEBI" id="CHEBI:58937"/>
    </ligand>
</feature>
<evidence type="ECO:0000256" key="5">
    <source>
        <dbReference type="ARBA" id="ARBA00022723"/>
    </source>
</evidence>
<keyword evidence="6 10" id="KW-0460">Magnesium</keyword>
<feature type="binding site" evidence="10">
    <location>
        <position position="174"/>
    </location>
    <ligand>
        <name>thiamine diphosphate</name>
        <dbReference type="ChEBI" id="CHEBI:58937"/>
    </ligand>
</feature>
<dbReference type="KEGG" id="taci:TDSAC_0859"/>
<evidence type="ECO:0000313" key="12">
    <source>
        <dbReference type="EMBL" id="AWB10216.1"/>
    </source>
</evidence>